<keyword evidence="2" id="KW-0732">Signal</keyword>
<dbReference type="PROSITE" id="PS51257">
    <property type="entry name" value="PROKAR_LIPOPROTEIN"/>
    <property type="match status" value="1"/>
</dbReference>
<dbReference type="AlphaFoldDB" id="M2B2V7"/>
<reference evidence="3" key="2">
    <citation type="journal article" date="2013" name="Mar. Genomics">
        <title>Expression of sulfatases in Rhodopirellula baltica and the diversity of sulfatases in the genus Rhodopirellula.</title>
        <authorList>
            <person name="Wegner C.E."/>
            <person name="Richter-Heitmann T."/>
            <person name="Klindworth A."/>
            <person name="Klockow C."/>
            <person name="Richter M."/>
            <person name="Achstetter T."/>
            <person name="Glockner F.O."/>
            <person name="Harder J."/>
        </authorList>
    </citation>
    <scope>NUCLEOTIDE SEQUENCE [LARGE SCALE GENOMIC DNA]</scope>
    <source>
        <strain evidence="3">6C</strain>
    </source>
</reference>
<sequence length="184" mass="19612">MKDRKMKKFSLVAVMCLLASVMGCNQSSPTTGQASDTADSSATDDHGHDHPHDGEKDHSVEGHGHGVGPHDGTIADWGGGKFHVEFTVNHDKQQATVYVLGSDEKTATPIDAESIELAITDPEMQVVLSADPQEGDPEGKSSRFVGMHESLGVVQEYAGTMTGVVDGTPYSGDFSEEAHDDHEH</sequence>
<feature type="compositionally biased region" description="Basic and acidic residues" evidence="1">
    <location>
        <begin position="43"/>
        <end position="64"/>
    </location>
</feature>
<gene>
    <name evidence="3" type="ORF">RE6C_02894</name>
</gene>
<evidence type="ECO:0000313" key="4">
    <source>
        <dbReference type="Proteomes" id="UP000011529"/>
    </source>
</evidence>
<evidence type="ECO:0000256" key="1">
    <source>
        <dbReference type="SAM" id="MobiDB-lite"/>
    </source>
</evidence>
<feature type="region of interest" description="Disordered" evidence="1">
    <location>
        <begin position="26"/>
        <end position="74"/>
    </location>
</feature>
<accession>M2B2V7</accession>
<evidence type="ECO:0000256" key="2">
    <source>
        <dbReference type="SAM" id="SignalP"/>
    </source>
</evidence>
<feature type="signal peptide" evidence="2">
    <location>
        <begin position="1"/>
        <end position="26"/>
    </location>
</feature>
<keyword evidence="4" id="KW-1185">Reference proteome</keyword>
<comment type="caution">
    <text evidence="3">The sequence shown here is derived from an EMBL/GenBank/DDBJ whole genome shotgun (WGS) entry which is preliminary data.</text>
</comment>
<dbReference type="Proteomes" id="UP000011529">
    <property type="component" value="Unassembled WGS sequence"/>
</dbReference>
<reference evidence="3" key="1">
    <citation type="submission" date="2012-11" db="EMBL/GenBank/DDBJ databases">
        <title>Permanent draft genomes of Rhodopirellula europaea strain SH398 and 6C.</title>
        <authorList>
            <person name="Richter M."/>
            <person name="Richter-Heitmann T."/>
            <person name="Frank C."/>
            <person name="Harder J."/>
            <person name="Glockner F.O."/>
        </authorList>
    </citation>
    <scope>NUCLEOTIDE SEQUENCE</scope>
    <source>
        <strain evidence="3">6C</strain>
    </source>
</reference>
<dbReference type="EMBL" id="ANMO01000120">
    <property type="protein sequence ID" value="EMB16529.1"/>
    <property type="molecule type" value="Genomic_DNA"/>
</dbReference>
<dbReference type="PATRIC" id="fig|1263867.3.peg.3095"/>
<proteinExistence type="predicted"/>
<feature type="chain" id="PRO_5004021210" evidence="2">
    <location>
        <begin position="27"/>
        <end position="184"/>
    </location>
</feature>
<protein>
    <submittedName>
        <fullName evidence="3">Putative secreted protein</fullName>
    </submittedName>
</protein>
<evidence type="ECO:0000313" key="3">
    <source>
        <dbReference type="EMBL" id="EMB16529.1"/>
    </source>
</evidence>
<organism evidence="3 4">
    <name type="scientific">Rhodopirellula europaea 6C</name>
    <dbReference type="NCBI Taxonomy" id="1263867"/>
    <lineage>
        <taxon>Bacteria</taxon>
        <taxon>Pseudomonadati</taxon>
        <taxon>Planctomycetota</taxon>
        <taxon>Planctomycetia</taxon>
        <taxon>Pirellulales</taxon>
        <taxon>Pirellulaceae</taxon>
        <taxon>Rhodopirellula</taxon>
    </lineage>
</organism>
<name>M2B2V7_9BACT</name>